<dbReference type="GO" id="GO:0030246">
    <property type="term" value="F:carbohydrate binding"/>
    <property type="evidence" value="ECO:0007669"/>
    <property type="project" value="InterPro"/>
</dbReference>
<dbReference type="OrthoDB" id="9762689at2"/>
<dbReference type="CDD" id="cd08547">
    <property type="entry name" value="Type_II_cohesin"/>
    <property type="match status" value="1"/>
</dbReference>
<sequence>MKILFNKKIKKSFSTIFVLSFFMQMSLFGIPVLAAYSPAQISYVVTGEATVGNTIIITANISSVSNLYALSWDFIYDSNMLQIQSIESGSILGTSVQKNIINNLGQASIWISKTGNVESTNGSGTVAIIKAKVLKAGVIDLKTTNDKATLNLTGSTSCIKLSDNNGNMLMYNFTDTSITSKIVSPLSPGKYENTNSNLTYSGSWTKVSDGSQQYSNITNSVLTFTFEGAGLNIYALMASNRGIAKVYIDDVAYDFDEYNASAQSKIVFTKDGLKAGIHTAKVVVSGTKNPASSGYYISIHAIEILGAPTNLVAGKYENTDSKLNYTGSWTKVSDGSQHYSNVTNSVLTFTFEGSGLNIYALMASNRGVAKVYIDDVAYDVDEYNASTQSKIVFTKDGLATGKHTAKIVVSGTKNPASSGYYISIDAIEILSAPVNLIAGKYENTDPKLTYTGSWSKTSDGTQSYSNVTNSVLAFTFEGVGLNIYALKASNRGIAKVYIDDVAYDVDEYNASPQSKVVFTKAGLSVGKHTAKIVVSGTKNVDSSGYYISIDAIEILSAPTNLVAGKYENTDSRLVYSGSWTKSFDGSQHYSNVTNSVLNFTFEGSGLNIYALMASNRGMAKVYIDDVAYDVDEYNASSQNKVVFTKDGLSAGKHTAKIVVSGTKNADSSGYYISIDAIEILSAPTSLVAGKYENTDSRLIYSGAWTKSFDGSQHYSNITNSVLTFNFQGSGLNIYALMASNRGIAKVYIDDVAYDVDEYSALSQGKVILAKDGLTPGNHTAKIVVSGNKNIDSSGYYISIDAVEIK</sequence>
<dbReference type="Gene3D" id="2.60.40.680">
    <property type="match status" value="1"/>
</dbReference>
<dbReference type="EMBL" id="CP002160">
    <property type="protein sequence ID" value="ADL51935.1"/>
    <property type="molecule type" value="Genomic_DNA"/>
</dbReference>
<protein>
    <submittedName>
        <fullName evidence="1">Cellulosome anchoring protein cohesin region</fullName>
    </submittedName>
</protein>
<accession>D9SN69</accession>
<name>D9SN69_CLOC7</name>
<proteinExistence type="predicted"/>
<dbReference type="eggNOG" id="COG3250">
    <property type="taxonomic scope" value="Bacteria"/>
</dbReference>
<dbReference type="STRING" id="573061.Clocel_2194"/>
<reference evidence="1 2" key="1">
    <citation type="submission" date="2010-08" db="EMBL/GenBank/DDBJ databases">
        <title>Complete sequence of Clostridium cellulovorans 743B.</title>
        <authorList>
            <consortium name="US DOE Joint Genome Institute"/>
            <person name="Lucas S."/>
            <person name="Copeland A."/>
            <person name="Lapidus A."/>
            <person name="Cheng J.-F."/>
            <person name="Bruce D."/>
            <person name="Goodwin L."/>
            <person name="Pitluck S."/>
            <person name="Chertkov O."/>
            <person name="Detter J.C."/>
            <person name="Han C."/>
            <person name="Tapia R."/>
            <person name="Land M."/>
            <person name="Hauser L."/>
            <person name="Chang Y.-J."/>
            <person name="Jeffries C."/>
            <person name="Kyrpides N."/>
            <person name="Ivanova N."/>
            <person name="Mikhailova N."/>
            <person name="Hemme C.L."/>
            <person name="Woyke T."/>
        </authorList>
    </citation>
    <scope>NUCLEOTIDE SEQUENCE [LARGE SCALE GENOMIC DNA]</scope>
    <source>
        <strain evidence="2">ATCC 35296 / DSM 3052 / OCM 3 / 743B</strain>
    </source>
</reference>
<keyword evidence="2" id="KW-1185">Reference proteome</keyword>
<dbReference type="eggNOG" id="COG3934">
    <property type="taxonomic scope" value="Bacteria"/>
</dbReference>
<dbReference type="KEGG" id="ccb:Clocel_2194"/>
<dbReference type="Gene3D" id="2.60.120.260">
    <property type="entry name" value="Galactose-binding domain-like"/>
    <property type="match status" value="5"/>
</dbReference>
<dbReference type="HOGENOM" id="CLU_350138_0_0_9"/>
<dbReference type="SUPFAM" id="SSF49384">
    <property type="entry name" value="Carbohydrate-binding domain"/>
    <property type="match status" value="1"/>
</dbReference>
<dbReference type="Proteomes" id="UP000002730">
    <property type="component" value="Chromosome"/>
</dbReference>
<evidence type="ECO:0000313" key="1">
    <source>
        <dbReference type="EMBL" id="ADL51935.1"/>
    </source>
</evidence>
<evidence type="ECO:0000313" key="2">
    <source>
        <dbReference type="Proteomes" id="UP000002730"/>
    </source>
</evidence>
<dbReference type="InterPro" id="IPR008965">
    <property type="entry name" value="CBM2/CBM3_carb-bd_dom_sf"/>
</dbReference>
<dbReference type="AlphaFoldDB" id="D9SN69"/>
<dbReference type="RefSeq" id="WP_013291728.1">
    <property type="nucleotide sequence ID" value="NC_014393.1"/>
</dbReference>
<gene>
    <name evidence="1" type="ordered locus">Clocel_2194</name>
</gene>
<organism evidence="1 2">
    <name type="scientific">Clostridium cellulovorans (strain ATCC 35296 / DSM 3052 / OCM 3 / 743B)</name>
    <dbReference type="NCBI Taxonomy" id="573061"/>
    <lineage>
        <taxon>Bacteria</taxon>
        <taxon>Bacillati</taxon>
        <taxon>Bacillota</taxon>
        <taxon>Clostridia</taxon>
        <taxon>Eubacteriales</taxon>
        <taxon>Clostridiaceae</taxon>
        <taxon>Clostridium</taxon>
    </lineage>
</organism>